<dbReference type="SUPFAM" id="SSF51556">
    <property type="entry name" value="Metallo-dependent hydrolases"/>
    <property type="match status" value="1"/>
</dbReference>
<dbReference type="EMBL" id="AODQ01000018">
    <property type="protein sequence ID" value="EMR03778.1"/>
    <property type="molecule type" value="Genomic_DNA"/>
</dbReference>
<dbReference type="OrthoDB" id="611177at2"/>
<dbReference type="Pfam" id="PF01244">
    <property type="entry name" value="Peptidase_M19"/>
    <property type="match status" value="1"/>
</dbReference>
<dbReference type="InterPro" id="IPR008257">
    <property type="entry name" value="Pept_M19"/>
</dbReference>
<gene>
    <name evidence="1" type="ORF">ADICEAN_01116</name>
</gene>
<dbReference type="GO" id="GO:0006508">
    <property type="term" value="P:proteolysis"/>
    <property type="evidence" value="ECO:0007669"/>
    <property type="project" value="InterPro"/>
</dbReference>
<keyword evidence="2" id="KW-1185">Reference proteome</keyword>
<comment type="caution">
    <text evidence="1">The sequence shown here is derived from an EMBL/GenBank/DDBJ whole genome shotgun (WGS) entry which is preliminary data.</text>
</comment>
<dbReference type="RefSeq" id="WP_009194516.1">
    <property type="nucleotide sequence ID" value="NZ_AODQ01000018.1"/>
</dbReference>
<dbReference type="InterPro" id="IPR032466">
    <property type="entry name" value="Metal_Hydrolase"/>
</dbReference>
<proteinExistence type="predicted"/>
<protein>
    <submittedName>
        <fullName evidence="1">Membrane dipeptidase (Peptidase family M19)</fullName>
    </submittedName>
</protein>
<dbReference type="STRING" id="1279009.ADICEAN_01116"/>
<name>M7N595_9BACT</name>
<dbReference type="Proteomes" id="UP000011910">
    <property type="component" value="Unassembled WGS sequence"/>
</dbReference>
<dbReference type="eggNOG" id="COG2355">
    <property type="taxonomic scope" value="Bacteria"/>
</dbReference>
<organism evidence="1 2">
    <name type="scientific">Cesiribacter andamanensis AMV16</name>
    <dbReference type="NCBI Taxonomy" id="1279009"/>
    <lineage>
        <taxon>Bacteria</taxon>
        <taxon>Pseudomonadati</taxon>
        <taxon>Bacteroidota</taxon>
        <taxon>Cytophagia</taxon>
        <taxon>Cytophagales</taxon>
        <taxon>Cesiribacteraceae</taxon>
        <taxon>Cesiribacter</taxon>
    </lineage>
</organism>
<evidence type="ECO:0000313" key="1">
    <source>
        <dbReference type="EMBL" id="EMR03778.1"/>
    </source>
</evidence>
<sequence>MPPYQFADLHCHPTLKPYGHSRSAPTGRWGPQHVWYYDPPGPLTKALNRLIGLTKFSQADFTSLAKGGVRLALVSLYPFEKGFFINGALNGPLSARLANLVTGIGYTRVRQLQRHTNYFQDLEEERHFLRSSCKHFEVEGREWQWQLAGSWQEVAALLAQDRHISVVPTIEGAHVFNTGLAAYGRPTCEAEVLHNIAAVKAWDYPPFFITLAHNFNNDLCGHARSLERLGPLVNQQQGLHEGFTPLGYRVVEALLEQSGGRRILIDVKHMSLQARLQYYQLLEHNWGGGVPVVVSHGGVVGRALKAPAAASAGSSLFCADDINFYDEELVYIARSGGRFALQLDGGRLALPAYIRKSLFSRKRPEGVLKSAAVVWAHLQYIAELLDRHGLFGWGTTTIGSDFDGTINPLEGLWTAECLPQLASALNVHARQYLSGSNSLCMPENKAISPDELVERFIFTNALHFLQAHFTAAPDAGERAVAGQTGSGRW</sequence>
<dbReference type="Gene3D" id="3.20.20.140">
    <property type="entry name" value="Metal-dependent hydrolases"/>
    <property type="match status" value="1"/>
</dbReference>
<dbReference type="GO" id="GO:0070573">
    <property type="term" value="F:metallodipeptidase activity"/>
    <property type="evidence" value="ECO:0007669"/>
    <property type="project" value="InterPro"/>
</dbReference>
<dbReference type="AlphaFoldDB" id="M7N595"/>
<evidence type="ECO:0000313" key="2">
    <source>
        <dbReference type="Proteomes" id="UP000011910"/>
    </source>
</evidence>
<reference evidence="1 2" key="1">
    <citation type="journal article" date="2013" name="Genome Announc.">
        <title>Draft Genome Sequence of Cesiribacter andamanensis Strain AMV16T, Isolated from a Soil Sample from a Mud Volcano in the Andaman Islands, India.</title>
        <authorList>
            <person name="Shivaji S."/>
            <person name="Ara S."/>
            <person name="Begum Z."/>
            <person name="Srinivas T.N."/>
            <person name="Singh A."/>
            <person name="Kumar Pinnaka A."/>
        </authorList>
    </citation>
    <scope>NUCLEOTIDE SEQUENCE [LARGE SCALE GENOMIC DNA]</scope>
    <source>
        <strain evidence="1 2">AMV16</strain>
    </source>
</reference>
<accession>M7N595</accession>